<keyword evidence="7" id="KW-1185">Reference proteome</keyword>
<dbReference type="AlphaFoldDB" id="A0A2P5CGZ1"/>
<evidence type="ECO:0000313" key="6">
    <source>
        <dbReference type="EMBL" id="PON60322.1"/>
    </source>
</evidence>
<gene>
    <name evidence="6" type="ORF">PanWU01x14_153080</name>
</gene>
<dbReference type="EMBL" id="JXTB01000131">
    <property type="protein sequence ID" value="PON60322.1"/>
    <property type="molecule type" value="Genomic_DNA"/>
</dbReference>
<evidence type="ECO:0000256" key="1">
    <source>
        <dbReference type="ARBA" id="ARBA00009995"/>
    </source>
</evidence>
<keyword evidence="3 4" id="KW-0808">Transferase</keyword>
<evidence type="ECO:0000256" key="5">
    <source>
        <dbReference type="RuleBase" id="RU362057"/>
    </source>
</evidence>
<dbReference type="GO" id="GO:0080044">
    <property type="term" value="F:quercetin 7-O-glucosyltransferase activity"/>
    <property type="evidence" value="ECO:0007669"/>
    <property type="project" value="TreeGrafter"/>
</dbReference>
<name>A0A2P5CGZ1_PARAD</name>
<dbReference type="GO" id="GO:0080043">
    <property type="term" value="F:quercetin 3-O-glucosyltransferase activity"/>
    <property type="evidence" value="ECO:0007669"/>
    <property type="project" value="TreeGrafter"/>
</dbReference>
<proteinExistence type="inferred from homology"/>
<dbReference type="SUPFAM" id="SSF53756">
    <property type="entry name" value="UDP-Glycosyltransferase/glycogen phosphorylase"/>
    <property type="match status" value="1"/>
</dbReference>
<dbReference type="PANTHER" id="PTHR11926">
    <property type="entry name" value="GLUCOSYL/GLUCURONOSYL TRANSFERASES"/>
    <property type="match status" value="1"/>
</dbReference>
<reference evidence="7" key="1">
    <citation type="submission" date="2016-06" db="EMBL/GenBank/DDBJ databases">
        <title>Parallel loss of symbiosis genes in relatives of nitrogen-fixing non-legume Parasponia.</title>
        <authorList>
            <person name="Van Velzen R."/>
            <person name="Holmer R."/>
            <person name="Bu F."/>
            <person name="Rutten L."/>
            <person name="Van Zeijl A."/>
            <person name="Liu W."/>
            <person name="Santuari L."/>
            <person name="Cao Q."/>
            <person name="Sharma T."/>
            <person name="Shen D."/>
            <person name="Roswanjaya Y."/>
            <person name="Wardhani T."/>
            <person name="Kalhor M.S."/>
            <person name="Jansen J."/>
            <person name="Van den Hoogen J."/>
            <person name="Gungor B."/>
            <person name="Hartog M."/>
            <person name="Hontelez J."/>
            <person name="Verver J."/>
            <person name="Yang W.-C."/>
            <person name="Schijlen E."/>
            <person name="Repin R."/>
            <person name="Schilthuizen M."/>
            <person name="Schranz E."/>
            <person name="Heidstra R."/>
            <person name="Miyata K."/>
            <person name="Fedorova E."/>
            <person name="Kohlen W."/>
            <person name="Bisseling T."/>
            <person name="Smit S."/>
            <person name="Geurts R."/>
        </authorList>
    </citation>
    <scope>NUCLEOTIDE SEQUENCE [LARGE SCALE GENOMIC DNA]</scope>
    <source>
        <strain evidence="7">cv. WU1-14</strain>
    </source>
</reference>
<dbReference type="InterPro" id="IPR002213">
    <property type="entry name" value="UDP_glucos_trans"/>
</dbReference>
<dbReference type="InterPro" id="IPR035595">
    <property type="entry name" value="UDP_glycos_trans_CS"/>
</dbReference>
<evidence type="ECO:0000313" key="7">
    <source>
        <dbReference type="Proteomes" id="UP000237105"/>
    </source>
</evidence>
<dbReference type="CDD" id="cd03784">
    <property type="entry name" value="GT1_Gtf-like"/>
    <property type="match status" value="1"/>
</dbReference>
<dbReference type="Proteomes" id="UP000237105">
    <property type="component" value="Unassembled WGS sequence"/>
</dbReference>
<evidence type="ECO:0000256" key="4">
    <source>
        <dbReference type="RuleBase" id="RU003718"/>
    </source>
</evidence>
<sequence length="485" mass="54357">MGDTHTIDHIPNPHAIIFPLCYQGHVTPTIHLAIKLASKGFTITFVNTQVVHHNITKSQSVETGDDIFAEARKSGLDIRYKTVSDGFPLGFDRMVNHDQYLEGNFHVFPAHVDELVASLVRSDPSVSCLIADTLSPWMSKIAKKHNLISVSFWTQPALVFSLDYHLDLLKTNGHFASQDGNRQDAINYIPGVKSIEIKDLMSYLQQTDVSTPTHRLIYKSFEDVKNVDFILCNTIKELENDTISAINDRQPIYSIGPLVLSPSGLTRSLVPTSLRPECDCSQWLNTKPNNSVLYVSLGSLILSNRVDIEEIAYGLSLSKVNFIWVLRPDAISYDESYVLPIGFENEINDNGLIVPWCRQMEVISHPAVGGFLTHCGWNSVLESLWCGVPMICFPLMIDQGTNRKLVVDDWRCGVNICDKKPLTRVDVAEKIDRLMSGKLGQDLRKQTIKMRETLESALAADGSSEKNLSQFITNVKIKISKQSRQ</sequence>
<dbReference type="Pfam" id="PF00201">
    <property type="entry name" value="UDPGT"/>
    <property type="match status" value="1"/>
</dbReference>
<dbReference type="PROSITE" id="PS00375">
    <property type="entry name" value="UDPGT"/>
    <property type="match status" value="1"/>
</dbReference>
<evidence type="ECO:0000256" key="2">
    <source>
        <dbReference type="ARBA" id="ARBA00022676"/>
    </source>
</evidence>
<comment type="similarity">
    <text evidence="1 4">Belongs to the UDP-glycosyltransferase family.</text>
</comment>
<accession>A0A2P5CGZ1</accession>
<comment type="caution">
    <text evidence="6">The sequence shown here is derived from an EMBL/GenBank/DDBJ whole genome shotgun (WGS) entry which is preliminary data.</text>
</comment>
<evidence type="ECO:0000256" key="3">
    <source>
        <dbReference type="ARBA" id="ARBA00022679"/>
    </source>
</evidence>
<dbReference type="FunFam" id="3.40.50.2000:FF:000078">
    <property type="entry name" value="Glycosyltransferase"/>
    <property type="match status" value="1"/>
</dbReference>
<dbReference type="EC" id="2.4.1.-" evidence="5"/>
<dbReference type="PANTHER" id="PTHR11926:SF1494">
    <property type="entry name" value="FLAVONOL 3-O-GLUCOSYLTRANSFERASE UGT76E12-RELATED"/>
    <property type="match status" value="1"/>
</dbReference>
<protein>
    <recommendedName>
        <fullName evidence="5">Glycosyltransferase</fullName>
        <ecNumber evidence="5">2.4.1.-</ecNumber>
    </recommendedName>
</protein>
<dbReference type="Gene3D" id="3.40.50.2000">
    <property type="entry name" value="Glycogen Phosphorylase B"/>
    <property type="match status" value="2"/>
</dbReference>
<keyword evidence="2 4" id="KW-0328">Glycosyltransferase</keyword>
<organism evidence="6 7">
    <name type="scientific">Parasponia andersonii</name>
    <name type="common">Sponia andersonii</name>
    <dbReference type="NCBI Taxonomy" id="3476"/>
    <lineage>
        <taxon>Eukaryota</taxon>
        <taxon>Viridiplantae</taxon>
        <taxon>Streptophyta</taxon>
        <taxon>Embryophyta</taxon>
        <taxon>Tracheophyta</taxon>
        <taxon>Spermatophyta</taxon>
        <taxon>Magnoliopsida</taxon>
        <taxon>eudicotyledons</taxon>
        <taxon>Gunneridae</taxon>
        <taxon>Pentapetalae</taxon>
        <taxon>rosids</taxon>
        <taxon>fabids</taxon>
        <taxon>Rosales</taxon>
        <taxon>Cannabaceae</taxon>
        <taxon>Parasponia</taxon>
    </lineage>
</organism>
<dbReference type="OrthoDB" id="5835829at2759"/>